<protein>
    <submittedName>
        <fullName evidence="3">Membrane protein</fullName>
    </submittedName>
</protein>
<dbReference type="PANTHER" id="PTHR38593:SF1">
    <property type="entry name" value="BLR2558 PROTEIN"/>
    <property type="match status" value="1"/>
</dbReference>
<dbReference type="Proteomes" id="UP001138540">
    <property type="component" value="Unassembled WGS sequence"/>
</dbReference>
<dbReference type="RefSeq" id="WP_184150915.1">
    <property type="nucleotide sequence ID" value="NZ_JACHKA010000001.1"/>
</dbReference>
<dbReference type="PROSITE" id="PS51257">
    <property type="entry name" value="PROKAR_LIPOPROTEIN"/>
    <property type="match status" value="1"/>
</dbReference>
<organism evidence="3 4">
    <name type="scientific">Sphingobium lignivorans</name>
    <dbReference type="NCBI Taxonomy" id="2735886"/>
    <lineage>
        <taxon>Bacteria</taxon>
        <taxon>Pseudomonadati</taxon>
        <taxon>Pseudomonadota</taxon>
        <taxon>Alphaproteobacteria</taxon>
        <taxon>Sphingomonadales</taxon>
        <taxon>Sphingomonadaceae</taxon>
        <taxon>Sphingobium</taxon>
    </lineage>
</organism>
<name>A0ABR6NCN6_9SPHN</name>
<dbReference type="Gene3D" id="1.20.1260.10">
    <property type="match status" value="1"/>
</dbReference>
<dbReference type="InterPro" id="IPR025419">
    <property type="entry name" value="DUF4142"/>
</dbReference>
<evidence type="ECO:0000259" key="2">
    <source>
        <dbReference type="Pfam" id="PF13628"/>
    </source>
</evidence>
<evidence type="ECO:0000313" key="4">
    <source>
        <dbReference type="Proteomes" id="UP001138540"/>
    </source>
</evidence>
<gene>
    <name evidence="3" type="ORF">HNP60_001020</name>
</gene>
<accession>A0ABR6NCN6</accession>
<comment type="caution">
    <text evidence="3">The sequence shown here is derived from an EMBL/GenBank/DDBJ whole genome shotgun (WGS) entry which is preliminary data.</text>
</comment>
<evidence type="ECO:0000256" key="1">
    <source>
        <dbReference type="SAM" id="SignalP"/>
    </source>
</evidence>
<evidence type="ECO:0000313" key="3">
    <source>
        <dbReference type="EMBL" id="MBB5985046.1"/>
    </source>
</evidence>
<dbReference type="InterPro" id="IPR012347">
    <property type="entry name" value="Ferritin-like"/>
</dbReference>
<reference evidence="3 4" key="1">
    <citation type="submission" date="2020-08" db="EMBL/GenBank/DDBJ databases">
        <title>Exploring microbial biodiversity for novel pathways involved in the catabolism of aromatic compounds derived from lignin.</title>
        <authorList>
            <person name="Elkins J."/>
        </authorList>
    </citation>
    <scope>NUCLEOTIDE SEQUENCE [LARGE SCALE GENOMIC DNA]</scope>
    <source>
        <strain evidence="3 4">B1D3A</strain>
    </source>
</reference>
<proteinExistence type="predicted"/>
<feature type="domain" description="DUF4142" evidence="2">
    <location>
        <begin position="54"/>
        <end position="191"/>
    </location>
</feature>
<sequence length="194" mass="20712">MIAMRTALLALPLLAVAACNSNVEQDVEGTVDRAENAATNTIDNVTQSLTPTPSGQEFANTAARSDAFEIAAAKLAATNAQSAEVKEFAQKMIEAHTQSTARIKEAAGASQPQITPDATLSRDQEEDLNELKALKGAKFDEEYIDGQVDAHEDALALMRKYATDGTVTPLKAAAGELVPVIEQHLAHARRLDRD</sequence>
<keyword evidence="1" id="KW-0732">Signal</keyword>
<dbReference type="EMBL" id="JACHKA010000001">
    <property type="protein sequence ID" value="MBB5985046.1"/>
    <property type="molecule type" value="Genomic_DNA"/>
</dbReference>
<feature type="chain" id="PRO_5047169612" evidence="1">
    <location>
        <begin position="18"/>
        <end position="194"/>
    </location>
</feature>
<feature type="signal peptide" evidence="1">
    <location>
        <begin position="1"/>
        <end position="17"/>
    </location>
</feature>
<keyword evidence="4" id="KW-1185">Reference proteome</keyword>
<dbReference type="PANTHER" id="PTHR38593">
    <property type="entry name" value="BLR2558 PROTEIN"/>
    <property type="match status" value="1"/>
</dbReference>
<dbReference type="Pfam" id="PF13628">
    <property type="entry name" value="DUF4142"/>
    <property type="match status" value="1"/>
</dbReference>